<reference evidence="2 3" key="1">
    <citation type="submission" date="2019-02" db="EMBL/GenBank/DDBJ databases">
        <title>Aquabacterium sp. strain KMB7.</title>
        <authorList>
            <person name="Chen W.-M."/>
        </authorList>
    </citation>
    <scope>NUCLEOTIDE SEQUENCE [LARGE SCALE GENOMIC DNA]</scope>
    <source>
        <strain evidence="2 3">KMB7</strain>
    </source>
</reference>
<dbReference type="OrthoDB" id="9154819at2"/>
<evidence type="ECO:0000313" key="3">
    <source>
        <dbReference type="Proteomes" id="UP000292120"/>
    </source>
</evidence>
<evidence type="ECO:0000313" key="2">
    <source>
        <dbReference type="EMBL" id="TBO30269.1"/>
    </source>
</evidence>
<evidence type="ECO:0000256" key="1">
    <source>
        <dbReference type="SAM" id="SignalP"/>
    </source>
</evidence>
<dbReference type="RefSeq" id="WP_130968261.1">
    <property type="nucleotide sequence ID" value="NZ_SIXI01000004.1"/>
</dbReference>
<dbReference type="AlphaFoldDB" id="A0A4Q9H1D0"/>
<evidence type="ECO:0008006" key="4">
    <source>
        <dbReference type="Google" id="ProtNLM"/>
    </source>
</evidence>
<dbReference type="EMBL" id="SIXI01000004">
    <property type="protein sequence ID" value="TBO30269.1"/>
    <property type="molecule type" value="Genomic_DNA"/>
</dbReference>
<gene>
    <name evidence="2" type="ORF">EYS42_11295</name>
</gene>
<feature type="chain" id="PRO_5020892002" description="Outer membrane protein beta-barrel domain-containing protein" evidence="1">
    <location>
        <begin position="33"/>
        <end position="209"/>
    </location>
</feature>
<dbReference type="Gene3D" id="2.40.160.170">
    <property type="match status" value="1"/>
</dbReference>
<organism evidence="2 3">
    <name type="scientific">Aquabacterium lacunae</name>
    <dbReference type="NCBI Taxonomy" id="2528630"/>
    <lineage>
        <taxon>Bacteria</taxon>
        <taxon>Pseudomonadati</taxon>
        <taxon>Pseudomonadota</taxon>
        <taxon>Betaproteobacteria</taxon>
        <taxon>Burkholderiales</taxon>
        <taxon>Aquabacterium</taxon>
    </lineage>
</organism>
<keyword evidence="1" id="KW-0732">Signal</keyword>
<accession>A0A4Q9H1D0</accession>
<feature type="signal peptide" evidence="1">
    <location>
        <begin position="1"/>
        <end position="32"/>
    </location>
</feature>
<sequence>MRALHSPTGSPRRRRAAALALALTLAGTAAQAELRPTEFNLWPHWEGRMGLVVAETGAPLGNPFALTGNPGASSTSGLRLQSAHLLGDYAWGSGFRATVGLVRGNTAVPFQEPSADGGLSLGAQVLDPERAANEHQTVPYVGAGYSARLNGQPSGAGTWRFNADLGIISLNSQNIGRISRVFQGEAGVDDLVREMRLRPVIKFTVKYSF</sequence>
<name>A0A4Q9H1D0_9BURK</name>
<dbReference type="Proteomes" id="UP000292120">
    <property type="component" value="Unassembled WGS sequence"/>
</dbReference>
<proteinExistence type="predicted"/>
<comment type="caution">
    <text evidence="2">The sequence shown here is derived from an EMBL/GenBank/DDBJ whole genome shotgun (WGS) entry which is preliminary data.</text>
</comment>
<keyword evidence="3" id="KW-1185">Reference proteome</keyword>
<protein>
    <recommendedName>
        <fullName evidence="4">Outer membrane protein beta-barrel domain-containing protein</fullName>
    </recommendedName>
</protein>